<evidence type="ECO:0000313" key="2">
    <source>
        <dbReference type="Proteomes" id="UP000307440"/>
    </source>
</evidence>
<dbReference type="AlphaFoldDB" id="A0A5C3L617"/>
<keyword evidence="2" id="KW-1185">Reference proteome</keyword>
<organism evidence="1 2">
    <name type="scientific">Coprinopsis marcescibilis</name>
    <name type="common">Agaric fungus</name>
    <name type="synonym">Psathyrella marcescibilis</name>
    <dbReference type="NCBI Taxonomy" id="230819"/>
    <lineage>
        <taxon>Eukaryota</taxon>
        <taxon>Fungi</taxon>
        <taxon>Dikarya</taxon>
        <taxon>Basidiomycota</taxon>
        <taxon>Agaricomycotina</taxon>
        <taxon>Agaricomycetes</taxon>
        <taxon>Agaricomycetidae</taxon>
        <taxon>Agaricales</taxon>
        <taxon>Agaricineae</taxon>
        <taxon>Psathyrellaceae</taxon>
        <taxon>Coprinopsis</taxon>
    </lineage>
</organism>
<dbReference type="PANTHER" id="PTHR15430:SF1">
    <property type="entry name" value="GLOMULIN"/>
    <property type="match status" value="1"/>
</dbReference>
<dbReference type="Proteomes" id="UP000307440">
    <property type="component" value="Unassembled WGS sequence"/>
</dbReference>
<dbReference type="SUPFAM" id="SSF48371">
    <property type="entry name" value="ARM repeat"/>
    <property type="match status" value="1"/>
</dbReference>
<reference evidence="1 2" key="1">
    <citation type="journal article" date="2019" name="Nat. Ecol. Evol.">
        <title>Megaphylogeny resolves global patterns of mushroom evolution.</title>
        <authorList>
            <person name="Varga T."/>
            <person name="Krizsan K."/>
            <person name="Foldi C."/>
            <person name="Dima B."/>
            <person name="Sanchez-Garcia M."/>
            <person name="Sanchez-Ramirez S."/>
            <person name="Szollosi G.J."/>
            <person name="Szarkandi J.G."/>
            <person name="Papp V."/>
            <person name="Albert L."/>
            <person name="Andreopoulos W."/>
            <person name="Angelini C."/>
            <person name="Antonin V."/>
            <person name="Barry K.W."/>
            <person name="Bougher N.L."/>
            <person name="Buchanan P."/>
            <person name="Buyck B."/>
            <person name="Bense V."/>
            <person name="Catcheside P."/>
            <person name="Chovatia M."/>
            <person name="Cooper J."/>
            <person name="Damon W."/>
            <person name="Desjardin D."/>
            <person name="Finy P."/>
            <person name="Geml J."/>
            <person name="Haridas S."/>
            <person name="Hughes K."/>
            <person name="Justo A."/>
            <person name="Karasinski D."/>
            <person name="Kautmanova I."/>
            <person name="Kiss B."/>
            <person name="Kocsube S."/>
            <person name="Kotiranta H."/>
            <person name="LaButti K.M."/>
            <person name="Lechner B.E."/>
            <person name="Liimatainen K."/>
            <person name="Lipzen A."/>
            <person name="Lukacs Z."/>
            <person name="Mihaltcheva S."/>
            <person name="Morgado L.N."/>
            <person name="Niskanen T."/>
            <person name="Noordeloos M.E."/>
            <person name="Ohm R.A."/>
            <person name="Ortiz-Santana B."/>
            <person name="Ovrebo C."/>
            <person name="Racz N."/>
            <person name="Riley R."/>
            <person name="Savchenko A."/>
            <person name="Shiryaev A."/>
            <person name="Soop K."/>
            <person name="Spirin V."/>
            <person name="Szebenyi C."/>
            <person name="Tomsovsky M."/>
            <person name="Tulloss R.E."/>
            <person name="Uehling J."/>
            <person name="Grigoriev I.V."/>
            <person name="Vagvolgyi C."/>
            <person name="Papp T."/>
            <person name="Martin F.M."/>
            <person name="Miettinen O."/>
            <person name="Hibbett D.S."/>
            <person name="Nagy L.G."/>
        </authorList>
    </citation>
    <scope>NUCLEOTIDE SEQUENCE [LARGE SCALE GENOMIC DNA]</scope>
    <source>
        <strain evidence="1 2">CBS 121175</strain>
    </source>
</reference>
<gene>
    <name evidence="1" type="ORF">FA15DRAFT_665166</name>
</gene>
<dbReference type="Pfam" id="PF08568">
    <property type="entry name" value="Kinetochor_Ybp2"/>
    <property type="match status" value="1"/>
</dbReference>
<sequence>MSLSSFLRLEDGADDEEKTAALTALITSAIRDSNPELSLSTIYQQVAQNNGSAYLDPLHVLPSLLKSDQPAARDLIGIIAECSSGKEAAIAAQETLERLRETVESGEEEADASTISTLIDIVDLYTTVIPRIKLRKKSALETVQPHLTELGDAIDALGHASKTEQASEIVSAVIRLVKSVCGWIRDKDGGNTDPLPTLRDLISRSITSVTPFLKTNIAQNTFEALYPRLVVRAPGSASGSAQAPSEQVLSDAWTTYQAVGATTLAIAQLNSVSSIIFLARLEPSELSEPKVLSSILPVVIASIQANNGVDHVLAFLLKVLHARKDELSTNCLVPLATVLPTLASGHPDPQTRHQAFRILGLLLSRSPSALRLQVLQDLTSNSEFPQMRVAAVGLVKEAILDALAQKESQNVFASPMFMRTFGPILFRPNPPDLFEASLSIKDFEESQESRRLAECLSLYYVLLVRDEKNLTGIRDSDVLKTVGKNLLTPLRAQLGVWEEEANSSDHLHDLMPLVSLQLGLDRVYAAKRSLFDR</sequence>
<dbReference type="InterPro" id="IPR016024">
    <property type="entry name" value="ARM-type_fold"/>
</dbReference>
<protein>
    <recommendedName>
        <fullName evidence="3">TIP120-domain-containing protein</fullName>
    </recommendedName>
</protein>
<name>A0A5C3L617_COPMA</name>
<dbReference type="OrthoDB" id="5396786at2759"/>
<dbReference type="InterPro" id="IPR019516">
    <property type="entry name" value="Glomulin/ALF4"/>
</dbReference>
<dbReference type="GO" id="GO:0055105">
    <property type="term" value="F:ubiquitin-protein transferase inhibitor activity"/>
    <property type="evidence" value="ECO:0007669"/>
    <property type="project" value="TreeGrafter"/>
</dbReference>
<dbReference type="PANTHER" id="PTHR15430">
    <property type="entry name" value="GLOMULIN"/>
    <property type="match status" value="1"/>
</dbReference>
<evidence type="ECO:0000313" key="1">
    <source>
        <dbReference type="EMBL" id="TFK28474.1"/>
    </source>
</evidence>
<dbReference type="EMBL" id="ML210155">
    <property type="protein sequence ID" value="TFK28474.1"/>
    <property type="molecule type" value="Genomic_DNA"/>
</dbReference>
<dbReference type="GO" id="GO:0005737">
    <property type="term" value="C:cytoplasm"/>
    <property type="evidence" value="ECO:0007669"/>
    <property type="project" value="TreeGrafter"/>
</dbReference>
<proteinExistence type="predicted"/>
<accession>A0A5C3L617</accession>
<evidence type="ECO:0008006" key="3">
    <source>
        <dbReference type="Google" id="ProtNLM"/>
    </source>
</evidence>
<dbReference type="InterPro" id="IPR013877">
    <property type="entry name" value="YAP-bd/ALF4/Glomulin"/>
</dbReference>
<dbReference type="STRING" id="230819.A0A5C3L617"/>